<feature type="region of interest" description="Disordered" evidence="2">
    <location>
        <begin position="209"/>
        <end position="245"/>
    </location>
</feature>
<evidence type="ECO:0000256" key="3">
    <source>
        <dbReference type="SAM" id="SignalP"/>
    </source>
</evidence>
<dbReference type="InterPro" id="IPR006665">
    <property type="entry name" value="OmpA-like"/>
</dbReference>
<evidence type="ECO:0000256" key="2">
    <source>
        <dbReference type="SAM" id="MobiDB-lite"/>
    </source>
</evidence>
<feature type="compositionally biased region" description="Polar residues" evidence="2">
    <location>
        <begin position="236"/>
        <end position="245"/>
    </location>
</feature>
<evidence type="ECO:0000256" key="1">
    <source>
        <dbReference type="PROSITE-ProRule" id="PRU00473"/>
    </source>
</evidence>
<dbReference type="PROSITE" id="PS51257">
    <property type="entry name" value="PROKAR_LIPOPROTEIN"/>
    <property type="match status" value="1"/>
</dbReference>
<organism evidence="5 6">
    <name type="scientific">Gluconobacter cerinus</name>
    <dbReference type="NCBI Taxonomy" id="38307"/>
    <lineage>
        <taxon>Bacteria</taxon>
        <taxon>Pseudomonadati</taxon>
        <taxon>Pseudomonadota</taxon>
        <taxon>Alphaproteobacteria</taxon>
        <taxon>Acetobacterales</taxon>
        <taxon>Acetobacteraceae</taxon>
        <taxon>Gluconobacter</taxon>
    </lineage>
</organism>
<feature type="region of interest" description="Disordered" evidence="2">
    <location>
        <begin position="29"/>
        <end position="88"/>
    </location>
</feature>
<dbReference type="SUPFAM" id="SSF103088">
    <property type="entry name" value="OmpA-like"/>
    <property type="match status" value="1"/>
</dbReference>
<proteinExistence type="predicted"/>
<protein>
    <recommendedName>
        <fullName evidence="4">OmpA-like domain-containing protein</fullName>
    </recommendedName>
</protein>
<feature type="compositionally biased region" description="Low complexity" evidence="2">
    <location>
        <begin position="53"/>
        <end position="84"/>
    </location>
</feature>
<keyword evidence="3" id="KW-0732">Signal</keyword>
<evidence type="ECO:0000313" key="6">
    <source>
        <dbReference type="Proteomes" id="UP001156614"/>
    </source>
</evidence>
<reference evidence="6" key="1">
    <citation type="journal article" date="2019" name="Int. J. Syst. Evol. Microbiol.">
        <title>The Global Catalogue of Microorganisms (GCM) 10K type strain sequencing project: providing services to taxonomists for standard genome sequencing and annotation.</title>
        <authorList>
            <consortium name="The Broad Institute Genomics Platform"/>
            <consortium name="The Broad Institute Genome Sequencing Center for Infectious Disease"/>
            <person name="Wu L."/>
            <person name="Ma J."/>
        </authorList>
    </citation>
    <scope>NUCLEOTIDE SEQUENCE [LARGE SCALE GENOMIC DNA]</scope>
    <source>
        <strain evidence="6">NBRC 3267</strain>
    </source>
</reference>
<evidence type="ECO:0000259" key="4">
    <source>
        <dbReference type="PROSITE" id="PS51123"/>
    </source>
</evidence>
<dbReference type="GO" id="GO:0016020">
    <property type="term" value="C:membrane"/>
    <property type="evidence" value="ECO:0007669"/>
    <property type="project" value="UniProtKB-UniRule"/>
</dbReference>
<feature type="domain" description="OmpA-like" evidence="4">
    <location>
        <begin position="121"/>
        <end position="232"/>
    </location>
</feature>
<dbReference type="PROSITE" id="PS51123">
    <property type="entry name" value="OMPA_2"/>
    <property type="match status" value="1"/>
</dbReference>
<keyword evidence="1" id="KW-0472">Membrane</keyword>
<gene>
    <name evidence="5" type="ORF">GCM10007867_23600</name>
</gene>
<dbReference type="RefSeq" id="WP_174694849.1">
    <property type="nucleotide sequence ID" value="NZ_BEWM01000005.1"/>
</dbReference>
<feature type="compositionally biased region" description="Basic and acidic residues" evidence="2">
    <location>
        <begin position="211"/>
        <end position="226"/>
    </location>
</feature>
<keyword evidence="6" id="KW-1185">Reference proteome</keyword>
<dbReference type="EMBL" id="BSNU01000004">
    <property type="protein sequence ID" value="GLQ63515.1"/>
    <property type="molecule type" value="Genomic_DNA"/>
</dbReference>
<dbReference type="InterPro" id="IPR036737">
    <property type="entry name" value="OmpA-like_sf"/>
</dbReference>
<feature type="signal peptide" evidence="3">
    <location>
        <begin position="1"/>
        <end position="25"/>
    </location>
</feature>
<sequence length="245" mass="25133">MYRPILTSLSVAAVLACLQPSGAHAQVTSNLDDLPSGKPTAVAKPAVPSQTTHRAAATPSPSRSTATHSASAPIGTGKTTVPAVPTAPPPPVVLPPPFVPIQTHAPAPPVDIKAVADAKSSTTALPEGGLRVIFAPSSSDLTDESLKALTAYGASLKDQPEKRIILTAYATVPGDDISMPRRISLARALAVRSIFINAGVATTRLYPRAMGRPDKSDANPADRLDIVTEQNPPPSDSATPANGTP</sequence>
<dbReference type="Gene3D" id="3.30.1330.60">
    <property type="entry name" value="OmpA-like domain"/>
    <property type="match status" value="1"/>
</dbReference>
<evidence type="ECO:0000313" key="5">
    <source>
        <dbReference type="EMBL" id="GLQ63515.1"/>
    </source>
</evidence>
<dbReference type="AlphaFoldDB" id="A0AAV5NH94"/>
<dbReference type="Proteomes" id="UP001156614">
    <property type="component" value="Unassembled WGS sequence"/>
</dbReference>
<comment type="caution">
    <text evidence="5">The sequence shown here is derived from an EMBL/GenBank/DDBJ whole genome shotgun (WGS) entry which is preliminary data.</text>
</comment>
<name>A0AAV5NH94_9PROT</name>
<accession>A0AAV5NH94</accession>
<feature type="chain" id="PRO_5043910355" description="OmpA-like domain-containing protein" evidence="3">
    <location>
        <begin position="26"/>
        <end position="245"/>
    </location>
</feature>
<dbReference type="Pfam" id="PF00691">
    <property type="entry name" value="OmpA"/>
    <property type="match status" value="1"/>
</dbReference>